<evidence type="ECO:0000256" key="1">
    <source>
        <dbReference type="PROSITE-ProRule" id="PRU00267"/>
    </source>
</evidence>
<protein>
    <recommendedName>
        <fullName evidence="3">HMG box domain-containing protein</fullName>
    </recommendedName>
</protein>
<organism evidence="5">
    <name type="scientific">Acromyrmex echinatior</name>
    <name type="common">Panamanian leafcutter ant</name>
    <name type="synonym">Acromyrmex octospinosus echinatior</name>
    <dbReference type="NCBI Taxonomy" id="103372"/>
    <lineage>
        <taxon>Eukaryota</taxon>
        <taxon>Metazoa</taxon>
        <taxon>Ecdysozoa</taxon>
        <taxon>Arthropoda</taxon>
        <taxon>Hexapoda</taxon>
        <taxon>Insecta</taxon>
        <taxon>Pterygota</taxon>
        <taxon>Neoptera</taxon>
        <taxon>Endopterygota</taxon>
        <taxon>Hymenoptera</taxon>
        <taxon>Apocrita</taxon>
        <taxon>Aculeata</taxon>
        <taxon>Formicoidea</taxon>
        <taxon>Formicidae</taxon>
        <taxon>Myrmicinae</taxon>
        <taxon>Acromyrmex</taxon>
    </lineage>
</organism>
<dbReference type="SMART" id="SM00398">
    <property type="entry name" value="HMG"/>
    <property type="match status" value="1"/>
</dbReference>
<proteinExistence type="predicted"/>
<evidence type="ECO:0000313" key="5">
    <source>
        <dbReference type="Proteomes" id="UP000007755"/>
    </source>
</evidence>
<accession>F4W4H6</accession>
<name>F4W4H6_ACREC</name>
<dbReference type="GO" id="GO:0005634">
    <property type="term" value="C:nucleus"/>
    <property type="evidence" value="ECO:0007669"/>
    <property type="project" value="UniProtKB-UniRule"/>
</dbReference>
<feature type="DNA-binding region" description="HMG box" evidence="1">
    <location>
        <begin position="50"/>
        <end position="114"/>
    </location>
</feature>
<dbReference type="AlphaFoldDB" id="F4W4H6"/>
<dbReference type="eggNOG" id="ENOG502T9QC">
    <property type="taxonomic scope" value="Eukaryota"/>
</dbReference>
<dbReference type="InterPro" id="IPR009071">
    <property type="entry name" value="HMG_box_dom"/>
</dbReference>
<feature type="compositionally biased region" description="Basic and acidic residues" evidence="2">
    <location>
        <begin position="12"/>
        <end position="25"/>
    </location>
</feature>
<gene>
    <name evidence="4" type="ORF">G5I_00297</name>
</gene>
<dbReference type="CDD" id="cd00084">
    <property type="entry name" value="HMG-box_SF"/>
    <property type="match status" value="1"/>
</dbReference>
<feature type="compositionally biased region" description="Polar residues" evidence="2">
    <location>
        <begin position="26"/>
        <end position="45"/>
    </location>
</feature>
<keyword evidence="1" id="KW-0238">DNA-binding</keyword>
<dbReference type="PROSITE" id="PS50118">
    <property type="entry name" value="HMG_BOX_2"/>
    <property type="match status" value="1"/>
</dbReference>
<keyword evidence="1" id="KW-0539">Nucleus</keyword>
<sequence length="177" mass="20004">MGNANFAQPPKFHKEQNEGDADTGKSRQSANGSGKAANQSSQGQNGYKVDSRATNPFIIFFLRLRSKKPNEHVTVIARAAGKLWARMTPEQRKKYVDLANEEKKRRQDRKRKRKRSSIHSRVILRSALSITAIDVCPLYSPIVAIAAPSSSEAPWSIWIGKEDCREWISVTRRLEQV</sequence>
<dbReference type="Proteomes" id="UP000007755">
    <property type="component" value="Unassembled WGS sequence"/>
</dbReference>
<keyword evidence="5" id="KW-1185">Reference proteome</keyword>
<dbReference type="InterPro" id="IPR036910">
    <property type="entry name" value="HMG_box_dom_sf"/>
</dbReference>
<dbReference type="Gene3D" id="1.10.30.10">
    <property type="entry name" value="High mobility group box domain"/>
    <property type="match status" value="1"/>
</dbReference>
<evidence type="ECO:0000259" key="3">
    <source>
        <dbReference type="PROSITE" id="PS50118"/>
    </source>
</evidence>
<dbReference type="EMBL" id="GL887532">
    <property type="protein sequence ID" value="EGI70871.1"/>
    <property type="molecule type" value="Genomic_DNA"/>
</dbReference>
<reference evidence="4" key="1">
    <citation type="submission" date="2011-02" db="EMBL/GenBank/DDBJ databases">
        <title>The genome of the leaf-cutting ant Acromyrmex echinatior suggests key adaptations to social evolution and fungus farming.</title>
        <authorList>
            <person name="Nygaard S."/>
            <person name="Zhang G."/>
        </authorList>
    </citation>
    <scope>NUCLEOTIDE SEQUENCE</scope>
</reference>
<dbReference type="InParanoid" id="F4W4H6"/>
<dbReference type="GO" id="GO:0003677">
    <property type="term" value="F:DNA binding"/>
    <property type="evidence" value="ECO:0007669"/>
    <property type="project" value="UniProtKB-UniRule"/>
</dbReference>
<dbReference type="Pfam" id="PF00505">
    <property type="entry name" value="HMG_box"/>
    <property type="match status" value="1"/>
</dbReference>
<feature type="region of interest" description="Disordered" evidence="2">
    <location>
        <begin position="1"/>
        <end position="49"/>
    </location>
</feature>
<evidence type="ECO:0000256" key="2">
    <source>
        <dbReference type="SAM" id="MobiDB-lite"/>
    </source>
</evidence>
<feature type="domain" description="HMG box" evidence="3">
    <location>
        <begin position="50"/>
        <end position="114"/>
    </location>
</feature>
<evidence type="ECO:0000313" key="4">
    <source>
        <dbReference type="EMBL" id="EGI70871.1"/>
    </source>
</evidence>
<dbReference type="SUPFAM" id="SSF47095">
    <property type="entry name" value="HMG-box"/>
    <property type="match status" value="1"/>
</dbReference>